<keyword evidence="4 8" id="KW-0547">Nucleotide-binding</keyword>
<dbReference type="Gene3D" id="3.40.50.800">
    <property type="entry name" value="Anticodon-binding domain"/>
    <property type="match status" value="1"/>
</dbReference>
<evidence type="ECO:0000256" key="5">
    <source>
        <dbReference type="ARBA" id="ARBA00022917"/>
    </source>
</evidence>
<organism evidence="10 11">
    <name type="scientific">Bryocella elongata</name>
    <dbReference type="NCBI Taxonomy" id="863522"/>
    <lineage>
        <taxon>Bacteria</taxon>
        <taxon>Pseudomonadati</taxon>
        <taxon>Acidobacteriota</taxon>
        <taxon>Terriglobia</taxon>
        <taxon>Terriglobales</taxon>
        <taxon>Acidobacteriaceae</taxon>
        <taxon>Bryocella</taxon>
    </lineage>
</organism>
<evidence type="ECO:0000256" key="4">
    <source>
        <dbReference type="ARBA" id="ARBA00022741"/>
    </source>
</evidence>
<dbReference type="SUPFAM" id="SSF52954">
    <property type="entry name" value="Class II aaRS ABD-related"/>
    <property type="match status" value="1"/>
</dbReference>
<dbReference type="HAMAP" id="MF_00127">
    <property type="entry name" value="His_tRNA_synth"/>
    <property type="match status" value="1"/>
</dbReference>
<dbReference type="GO" id="GO:0006427">
    <property type="term" value="P:histidyl-tRNA aminoacylation"/>
    <property type="evidence" value="ECO:0007669"/>
    <property type="project" value="UniProtKB-UniRule"/>
</dbReference>
<dbReference type="Pfam" id="PF13393">
    <property type="entry name" value="tRNA-synt_His"/>
    <property type="match status" value="1"/>
</dbReference>
<dbReference type="SUPFAM" id="SSF55681">
    <property type="entry name" value="Class II aaRS and biotin synthetases"/>
    <property type="match status" value="1"/>
</dbReference>
<dbReference type="InterPro" id="IPR036621">
    <property type="entry name" value="Anticodon-bd_dom_sf"/>
</dbReference>
<keyword evidence="3 8" id="KW-0436">Ligase</keyword>
<dbReference type="NCBIfam" id="TIGR00442">
    <property type="entry name" value="hisS"/>
    <property type="match status" value="1"/>
</dbReference>
<dbReference type="InterPro" id="IPR045864">
    <property type="entry name" value="aa-tRNA-synth_II/BPL/LPL"/>
</dbReference>
<keyword evidence="11" id="KW-1185">Reference proteome</keyword>
<reference evidence="10 11" key="1">
    <citation type="submission" date="2016-10" db="EMBL/GenBank/DDBJ databases">
        <authorList>
            <person name="de Groot N.N."/>
        </authorList>
    </citation>
    <scope>NUCLEOTIDE SEQUENCE [LARGE SCALE GENOMIC DNA]</scope>
    <source>
        <strain evidence="10 11">DSM 22489</strain>
    </source>
</reference>
<dbReference type="GO" id="GO:0004821">
    <property type="term" value="F:histidine-tRNA ligase activity"/>
    <property type="evidence" value="ECO:0007669"/>
    <property type="project" value="UniProtKB-UniRule"/>
</dbReference>
<evidence type="ECO:0000313" key="10">
    <source>
        <dbReference type="EMBL" id="SEG60820.1"/>
    </source>
</evidence>
<evidence type="ECO:0000256" key="8">
    <source>
        <dbReference type="HAMAP-Rule" id="MF_00127"/>
    </source>
</evidence>
<name>A0A1H6BJD0_9BACT</name>
<keyword evidence="8" id="KW-0963">Cytoplasm</keyword>
<evidence type="ECO:0000259" key="9">
    <source>
        <dbReference type="PROSITE" id="PS50862"/>
    </source>
</evidence>
<evidence type="ECO:0000256" key="6">
    <source>
        <dbReference type="ARBA" id="ARBA00023146"/>
    </source>
</evidence>
<dbReference type="CDD" id="cd00773">
    <property type="entry name" value="HisRS-like_core"/>
    <property type="match status" value="1"/>
</dbReference>
<evidence type="ECO:0000256" key="3">
    <source>
        <dbReference type="ARBA" id="ARBA00022598"/>
    </source>
</evidence>
<comment type="catalytic activity">
    <reaction evidence="7 8">
        <text>tRNA(His) + L-histidine + ATP = L-histidyl-tRNA(His) + AMP + diphosphate + H(+)</text>
        <dbReference type="Rhea" id="RHEA:17313"/>
        <dbReference type="Rhea" id="RHEA-COMP:9665"/>
        <dbReference type="Rhea" id="RHEA-COMP:9689"/>
        <dbReference type="ChEBI" id="CHEBI:15378"/>
        <dbReference type="ChEBI" id="CHEBI:30616"/>
        <dbReference type="ChEBI" id="CHEBI:33019"/>
        <dbReference type="ChEBI" id="CHEBI:57595"/>
        <dbReference type="ChEBI" id="CHEBI:78442"/>
        <dbReference type="ChEBI" id="CHEBI:78527"/>
        <dbReference type="ChEBI" id="CHEBI:456215"/>
        <dbReference type="EC" id="6.1.1.21"/>
    </reaction>
</comment>
<accession>A0A1H6BJD0</accession>
<feature type="domain" description="Aminoacyl-transfer RNA synthetases class-II family profile" evidence="9">
    <location>
        <begin position="15"/>
        <end position="452"/>
    </location>
</feature>
<comment type="subunit">
    <text evidence="2 8">Homodimer.</text>
</comment>
<evidence type="ECO:0000313" key="11">
    <source>
        <dbReference type="Proteomes" id="UP000236728"/>
    </source>
</evidence>
<dbReference type="InterPro" id="IPR006195">
    <property type="entry name" value="aa-tRNA-synth_II"/>
</dbReference>
<dbReference type="Pfam" id="PF03129">
    <property type="entry name" value="HGTP_anticodon"/>
    <property type="match status" value="1"/>
</dbReference>
<dbReference type="GO" id="GO:0005737">
    <property type="term" value="C:cytoplasm"/>
    <property type="evidence" value="ECO:0007669"/>
    <property type="project" value="UniProtKB-SubCell"/>
</dbReference>
<dbReference type="RefSeq" id="WP_235011703.1">
    <property type="nucleotide sequence ID" value="NZ_FNVA01000007.1"/>
</dbReference>
<dbReference type="PANTHER" id="PTHR43707">
    <property type="entry name" value="HISTIDYL-TRNA SYNTHETASE"/>
    <property type="match status" value="1"/>
</dbReference>
<evidence type="ECO:0000256" key="1">
    <source>
        <dbReference type="ARBA" id="ARBA00008226"/>
    </source>
</evidence>
<dbReference type="PANTHER" id="PTHR43707:SF1">
    <property type="entry name" value="HISTIDINE--TRNA LIGASE, MITOCHONDRIAL-RELATED"/>
    <property type="match status" value="1"/>
</dbReference>
<dbReference type="EC" id="6.1.1.21" evidence="8"/>
<dbReference type="AlphaFoldDB" id="A0A1H6BJD0"/>
<dbReference type="InterPro" id="IPR041715">
    <property type="entry name" value="HisRS-like_core"/>
</dbReference>
<sequence>MSTNAGAPQKRPTLKAVRGTRDLLPDQTPLWNFVEATARGVFARYGFGEIRTPILEDTSLFARAVGEETDIVGKEMFTWEDGLREDLRSLESDWRRVHADLLDVESTFTLTARPIAWTVATIEGNLTFVEFRVLVPKTPDFELKKRNSELKDQGTLHRVVVPNWRMDLLDLTAYEDAGIRVEALSGRHVAKSESVSLRPENTAGVVRAYIEHKLGETGQLQKLYYIGPQFRRERPQKGRYRQFWQIGAEVIGPQSSGSESALRDAEVLQMLAALLDELGIRGWRLDLNSVGSSEDRARYNEALRAALAPVKDQLCPDNQRRAETNPLRVLDSKDENDQAIIEGLPKIADYLAEDSREHFQQVLAALDACGVKYNLNPRLVRGLDYYTRTTFEFTVTTGLGTQNALLGGGRYDGLSEMLGGPRAPGIGFAIGEDRLILTLQAQAEEDARVARESGALVSGASLASETWVPAWAAKKLDAYIAPLGIAQNPAALALAHELRSAGLTVEVGDGAFKLRKSFDVADSLARNIILLGEDEVATQTATVKSFASGEQKKIARAELIAVLR</sequence>
<dbReference type="PROSITE" id="PS50862">
    <property type="entry name" value="AA_TRNA_LIGASE_II"/>
    <property type="match status" value="1"/>
</dbReference>
<dbReference type="InterPro" id="IPR015807">
    <property type="entry name" value="His-tRNA-ligase"/>
</dbReference>
<proteinExistence type="inferred from homology"/>
<comment type="subcellular location">
    <subcellularLocation>
        <location evidence="8">Cytoplasm</location>
    </subcellularLocation>
</comment>
<dbReference type="GO" id="GO:0005524">
    <property type="term" value="F:ATP binding"/>
    <property type="evidence" value="ECO:0007669"/>
    <property type="project" value="UniProtKB-UniRule"/>
</dbReference>
<dbReference type="Proteomes" id="UP000236728">
    <property type="component" value="Unassembled WGS sequence"/>
</dbReference>
<keyword evidence="6 8" id="KW-0030">Aminoacyl-tRNA synthetase</keyword>
<evidence type="ECO:0000256" key="7">
    <source>
        <dbReference type="ARBA" id="ARBA00047639"/>
    </source>
</evidence>
<evidence type="ECO:0000256" key="2">
    <source>
        <dbReference type="ARBA" id="ARBA00011738"/>
    </source>
</evidence>
<keyword evidence="5 8" id="KW-0648">Protein biosynthesis</keyword>
<protein>
    <recommendedName>
        <fullName evidence="8">Histidine--tRNA ligase</fullName>
        <ecNumber evidence="8">6.1.1.21</ecNumber>
    </recommendedName>
    <alternativeName>
        <fullName evidence="8">Histidyl-tRNA synthetase</fullName>
        <shortName evidence="8">HisRS</shortName>
    </alternativeName>
</protein>
<comment type="similarity">
    <text evidence="1 8">Belongs to the class-II aminoacyl-tRNA synthetase family.</text>
</comment>
<keyword evidence="8" id="KW-0067">ATP-binding</keyword>
<dbReference type="EMBL" id="FNVA01000007">
    <property type="protein sequence ID" value="SEG60820.1"/>
    <property type="molecule type" value="Genomic_DNA"/>
</dbReference>
<dbReference type="InterPro" id="IPR004516">
    <property type="entry name" value="HisRS/HisZ"/>
</dbReference>
<dbReference type="InterPro" id="IPR004154">
    <property type="entry name" value="Anticodon-bd"/>
</dbReference>
<dbReference type="Gene3D" id="3.30.930.10">
    <property type="entry name" value="Bira Bifunctional Protein, Domain 2"/>
    <property type="match status" value="2"/>
</dbReference>
<gene>
    <name evidence="8" type="primary">hisS</name>
    <name evidence="10" type="ORF">SAMN05421819_3755</name>
</gene>